<dbReference type="InterPro" id="IPR003395">
    <property type="entry name" value="RecF/RecN/SMC_N"/>
</dbReference>
<dbReference type="RefSeq" id="WP_182480006.1">
    <property type="nucleotide sequence ID" value="NZ_CAWPNC010000002.1"/>
</dbReference>
<evidence type="ECO:0000313" key="12">
    <source>
        <dbReference type="Proteomes" id="UP000548119"/>
    </source>
</evidence>
<dbReference type="Pfam" id="PF02463">
    <property type="entry name" value="SMC_N"/>
    <property type="match status" value="1"/>
</dbReference>
<keyword evidence="5 9" id="KW-0235">DNA replication</keyword>
<dbReference type="SUPFAM" id="SSF52540">
    <property type="entry name" value="P-loop containing nucleoside triphosphate hydrolases"/>
    <property type="match status" value="1"/>
</dbReference>
<dbReference type="InterPro" id="IPR018078">
    <property type="entry name" value="DNA-binding_RecF_CS"/>
</dbReference>
<evidence type="ECO:0000256" key="4">
    <source>
        <dbReference type="ARBA" id="ARBA00022490"/>
    </source>
</evidence>
<feature type="binding site" evidence="9">
    <location>
        <begin position="40"/>
        <end position="47"/>
    </location>
    <ligand>
        <name>ATP</name>
        <dbReference type="ChEBI" id="CHEBI:30616"/>
    </ligand>
</feature>
<evidence type="ECO:0000256" key="7">
    <source>
        <dbReference type="ARBA" id="ARBA00022840"/>
    </source>
</evidence>
<comment type="caution">
    <text evidence="11">The sequence shown here is derived from an EMBL/GenBank/DDBJ whole genome shotgun (WGS) entry which is preliminary data.</text>
</comment>
<keyword evidence="6 9" id="KW-0547">Nucleotide-binding</keyword>
<dbReference type="PANTHER" id="PTHR32182:SF0">
    <property type="entry name" value="DNA REPLICATION AND REPAIR PROTEIN RECF"/>
    <property type="match status" value="1"/>
</dbReference>
<comment type="subcellular location">
    <subcellularLocation>
        <location evidence="1 9">Cytoplasm</location>
    </subcellularLocation>
</comment>
<evidence type="ECO:0000256" key="1">
    <source>
        <dbReference type="ARBA" id="ARBA00004496"/>
    </source>
</evidence>
<proteinExistence type="inferred from homology"/>
<comment type="function">
    <text evidence="9">The RecF protein is involved in DNA metabolism; it is required for DNA replication and normal SOS inducibility. RecF binds preferentially to single-stranded, linear DNA. It also seems to bind ATP.</text>
</comment>
<evidence type="ECO:0000256" key="3">
    <source>
        <dbReference type="ARBA" id="ARBA00020170"/>
    </source>
</evidence>
<evidence type="ECO:0000256" key="6">
    <source>
        <dbReference type="ARBA" id="ARBA00022741"/>
    </source>
</evidence>
<dbReference type="Gene3D" id="3.40.50.300">
    <property type="entry name" value="P-loop containing nucleotide triphosphate hydrolases"/>
    <property type="match status" value="1"/>
</dbReference>
<dbReference type="Gene3D" id="1.20.1050.90">
    <property type="entry name" value="RecF/RecN/SMC, N-terminal domain"/>
    <property type="match status" value="1"/>
</dbReference>
<evidence type="ECO:0000256" key="5">
    <source>
        <dbReference type="ARBA" id="ARBA00022705"/>
    </source>
</evidence>
<name>A0ABR6E3R9_9HYPH</name>
<organism evidence="11 12">
    <name type="scientific">Bartonella chomelii</name>
    <dbReference type="NCBI Taxonomy" id="236402"/>
    <lineage>
        <taxon>Bacteria</taxon>
        <taxon>Pseudomonadati</taxon>
        <taxon>Pseudomonadota</taxon>
        <taxon>Alphaproteobacteria</taxon>
        <taxon>Hyphomicrobiales</taxon>
        <taxon>Bartonellaceae</taxon>
        <taxon>Bartonella</taxon>
    </lineage>
</organism>
<dbReference type="InterPro" id="IPR042174">
    <property type="entry name" value="RecF_2"/>
</dbReference>
<evidence type="ECO:0000256" key="2">
    <source>
        <dbReference type="ARBA" id="ARBA00008016"/>
    </source>
</evidence>
<sequence length="390" mass="43356">MQCSASRVHKVTVKQLKLTHYRNYCSFNIHLSGQHVVFTGHNGAGKTNLLEALSFLSPGRGLRRAAYSDISFSKSGGAAFVVFARLQCALYGEVNIGTTLETGDSGRKVHINGVHESCDCLTDYCHVSVLTPSMDGLFMGPSLDRRRFLDRMVLAIDSLHGRRIADYDKAMRARNRLFLDGNEDCVWFDALEAQMAELATAIAAARVDVIQLLNDMSEQTSSYTPFPRAFLQIDGFLEKALGMTSAIEVEEQFLERLRRNRPVDCAARRTLEGPHRTDLQVFYADKNIAATSCSTGEQKALLTGLVLCHARLTGMMSNMTPILLLDEMAAHLDSHRRAALFDILDDLGSQTFMTGTDRILFDSLKGRAEFFEIEDGALLLQETYSKFVMG</sequence>
<evidence type="ECO:0000256" key="8">
    <source>
        <dbReference type="ARBA" id="ARBA00023125"/>
    </source>
</evidence>
<comment type="similarity">
    <text evidence="2 9">Belongs to the RecF family.</text>
</comment>
<dbReference type="InterPro" id="IPR027417">
    <property type="entry name" value="P-loop_NTPase"/>
</dbReference>
<keyword evidence="9" id="KW-0227">DNA damage</keyword>
<keyword evidence="12" id="KW-1185">Reference proteome</keyword>
<dbReference type="PANTHER" id="PTHR32182">
    <property type="entry name" value="DNA REPLICATION AND REPAIR PROTEIN RECF"/>
    <property type="match status" value="1"/>
</dbReference>
<gene>
    <name evidence="9" type="primary">recF</name>
    <name evidence="11" type="ORF">GGR10_000835</name>
</gene>
<evidence type="ECO:0000259" key="10">
    <source>
        <dbReference type="Pfam" id="PF02463"/>
    </source>
</evidence>
<evidence type="ECO:0000313" key="11">
    <source>
        <dbReference type="EMBL" id="MBA9082994.1"/>
    </source>
</evidence>
<reference evidence="11 12" key="1">
    <citation type="submission" date="2020-08" db="EMBL/GenBank/DDBJ databases">
        <title>Genomic Encyclopedia of Type Strains, Phase IV (KMG-IV): sequencing the most valuable type-strain genomes for metagenomic binning, comparative biology and taxonomic classification.</title>
        <authorList>
            <person name="Goeker M."/>
        </authorList>
    </citation>
    <scope>NUCLEOTIDE SEQUENCE [LARGE SCALE GENOMIC DNA]</scope>
    <source>
        <strain evidence="11 12">DSM 21431</strain>
    </source>
</reference>
<dbReference type="Proteomes" id="UP000548119">
    <property type="component" value="Unassembled WGS sequence"/>
</dbReference>
<keyword evidence="4 9" id="KW-0963">Cytoplasm</keyword>
<dbReference type="PROSITE" id="PS00617">
    <property type="entry name" value="RECF_1"/>
    <property type="match status" value="1"/>
</dbReference>
<keyword evidence="8 9" id="KW-0238">DNA-binding</keyword>
<feature type="domain" description="RecF/RecN/SMC N-terminal" evidence="10">
    <location>
        <begin position="13"/>
        <end position="358"/>
    </location>
</feature>
<dbReference type="HAMAP" id="MF_00365">
    <property type="entry name" value="RecF"/>
    <property type="match status" value="1"/>
</dbReference>
<keyword evidence="9" id="KW-0234">DNA repair</keyword>
<keyword evidence="9" id="KW-0742">SOS response</keyword>
<accession>A0ABR6E3R9</accession>
<dbReference type="EMBL" id="JACJIR010000002">
    <property type="protein sequence ID" value="MBA9082994.1"/>
    <property type="molecule type" value="Genomic_DNA"/>
</dbReference>
<evidence type="ECO:0000256" key="9">
    <source>
        <dbReference type="HAMAP-Rule" id="MF_00365"/>
    </source>
</evidence>
<dbReference type="InterPro" id="IPR001238">
    <property type="entry name" value="DNA-binding_RecF"/>
</dbReference>
<protein>
    <recommendedName>
        <fullName evidence="3 9">DNA replication and repair protein RecF</fullName>
    </recommendedName>
</protein>
<keyword evidence="7 9" id="KW-0067">ATP-binding</keyword>
<dbReference type="NCBIfam" id="TIGR00611">
    <property type="entry name" value="recf"/>
    <property type="match status" value="1"/>
</dbReference>